<gene>
    <name evidence="1" type="ORF">AGERDE_LOCUS11149</name>
</gene>
<dbReference type="OrthoDB" id="107110at2759"/>
<dbReference type="AlphaFoldDB" id="A0A9N9DL66"/>
<accession>A0A9N9DL66</accession>
<name>A0A9N9DL66_9GLOM</name>
<dbReference type="PANTHER" id="PTHR33266">
    <property type="entry name" value="CHROMOSOME 15, WHOLE GENOME SHOTGUN SEQUENCE"/>
    <property type="match status" value="1"/>
</dbReference>
<comment type="caution">
    <text evidence="1">The sequence shown here is derived from an EMBL/GenBank/DDBJ whole genome shotgun (WGS) entry which is preliminary data.</text>
</comment>
<dbReference type="PANTHER" id="PTHR33266:SF1">
    <property type="entry name" value="F-BOX DOMAIN-CONTAINING PROTEIN"/>
    <property type="match status" value="1"/>
</dbReference>
<evidence type="ECO:0000313" key="2">
    <source>
        <dbReference type="Proteomes" id="UP000789831"/>
    </source>
</evidence>
<evidence type="ECO:0000313" key="1">
    <source>
        <dbReference type="EMBL" id="CAG8644907.1"/>
    </source>
</evidence>
<dbReference type="EMBL" id="CAJVPL010004230">
    <property type="protein sequence ID" value="CAG8644907.1"/>
    <property type="molecule type" value="Genomic_DNA"/>
</dbReference>
<keyword evidence="2" id="KW-1185">Reference proteome</keyword>
<sequence>MDYSLGLIRFSVNYGQDFPTATDKEIEESYNEYKDFYVKYHQDYPAATTDCYAQYLETLDKQGSSKITKLRDDVLDIAFSVPFSSNIDYITELNRQLGSIRDSSEYFNYLAVVQSSGYGKTRAIYELAKLYPVIYLCFRSSVSTGYPKATTHSLTLKNEIEFCDTMAKAEAVANRWLAAMVITFLDKSRVYNRVDGKKYLQHILEDRESKKKHKQNQAKEFWDAVYQKKKQIDILPPLTLNQFIIICFDEASALTETDDRKVFRAIRRALRNQRENIVGIFADTNSSIGDLVPAQDEDDSARDLNLHAHRPFVHIASTDCLRFGSDCPLQVSVGVFGNNICLSHSNTSYSEEEMKMGYNIVRYGRPLWQSMWNGMTYDAPRERYRYLVDIAMIKLCGGTLKWEKHRQRSATALMACTVCIYICPLSRMARDLVKSHMATIITAEDSGKKHLIGYPSEPMLSEGALTLLARPGVELEVLKELDLVGKEGGVIDTGNRGGLCARILLLSARRRQILSFRKENCENYPTFSAHQPVIAYLHELFSSEFSHEKFQHLAAYDMGFTHFVTLDHTPDESTLQLCWDRGAAIIYQRNQPGADIALVMCHRDEKKLAVLNIQVKNHARPESRGVRNYAVANGLRTSMTLCKTCAHLEDSSVGIYIQIGEAYANNPKFETYHYGEGRNRHGNMTLNFSNTNDTKKANRLVVLGLGCFKLDRQYYEVIRSLLRSWIDMSTICRPTEFKFICRMFPVVYGSHATKRAKEINNDNDEDVKDYLINKRWKSDEQAEQDEEWPEEYE</sequence>
<dbReference type="Proteomes" id="UP000789831">
    <property type="component" value="Unassembled WGS sequence"/>
</dbReference>
<organism evidence="1 2">
    <name type="scientific">Ambispora gerdemannii</name>
    <dbReference type="NCBI Taxonomy" id="144530"/>
    <lineage>
        <taxon>Eukaryota</taxon>
        <taxon>Fungi</taxon>
        <taxon>Fungi incertae sedis</taxon>
        <taxon>Mucoromycota</taxon>
        <taxon>Glomeromycotina</taxon>
        <taxon>Glomeromycetes</taxon>
        <taxon>Archaeosporales</taxon>
        <taxon>Ambisporaceae</taxon>
        <taxon>Ambispora</taxon>
    </lineage>
</organism>
<reference evidence="1" key="1">
    <citation type="submission" date="2021-06" db="EMBL/GenBank/DDBJ databases">
        <authorList>
            <person name="Kallberg Y."/>
            <person name="Tangrot J."/>
            <person name="Rosling A."/>
        </authorList>
    </citation>
    <scope>NUCLEOTIDE SEQUENCE</scope>
    <source>
        <strain evidence="1">MT106</strain>
    </source>
</reference>
<proteinExistence type="predicted"/>
<protein>
    <submittedName>
        <fullName evidence="1">69_t:CDS:1</fullName>
    </submittedName>
</protein>